<keyword evidence="7" id="KW-1185">Reference proteome</keyword>
<evidence type="ECO:0000313" key="7">
    <source>
        <dbReference type="Proteomes" id="UP000242715"/>
    </source>
</evidence>
<dbReference type="PROSITE" id="PS00316">
    <property type="entry name" value="THAUMATIN_1"/>
    <property type="match status" value="1"/>
</dbReference>
<dbReference type="SMART" id="SM00205">
    <property type="entry name" value="THN"/>
    <property type="match status" value="1"/>
</dbReference>
<evidence type="ECO:0000256" key="1">
    <source>
        <dbReference type="ARBA" id="ARBA00004613"/>
    </source>
</evidence>
<evidence type="ECO:0000256" key="2">
    <source>
        <dbReference type="ARBA" id="ARBA00010607"/>
    </source>
</evidence>
<dbReference type="AlphaFoldDB" id="A0A2Z6N6C5"/>
<accession>A0A2Z6N6C5</accession>
<feature type="chain" id="PRO_5016347099" description="Thaumatin-like protein" evidence="5">
    <location>
        <begin position="21"/>
        <end position="397"/>
    </location>
</feature>
<organism evidence="6 7">
    <name type="scientific">Trifolium subterraneum</name>
    <name type="common">Subterranean clover</name>
    <dbReference type="NCBI Taxonomy" id="3900"/>
    <lineage>
        <taxon>Eukaryota</taxon>
        <taxon>Viridiplantae</taxon>
        <taxon>Streptophyta</taxon>
        <taxon>Embryophyta</taxon>
        <taxon>Tracheophyta</taxon>
        <taxon>Spermatophyta</taxon>
        <taxon>Magnoliopsida</taxon>
        <taxon>eudicotyledons</taxon>
        <taxon>Gunneridae</taxon>
        <taxon>Pentapetalae</taxon>
        <taxon>rosids</taxon>
        <taxon>fabids</taxon>
        <taxon>Fabales</taxon>
        <taxon>Fabaceae</taxon>
        <taxon>Papilionoideae</taxon>
        <taxon>50 kb inversion clade</taxon>
        <taxon>NPAAA clade</taxon>
        <taxon>Hologalegina</taxon>
        <taxon>IRL clade</taxon>
        <taxon>Trifolieae</taxon>
        <taxon>Trifolium</taxon>
    </lineage>
</organism>
<dbReference type="PANTHER" id="PTHR31048">
    <property type="entry name" value="OS03G0233200 PROTEIN"/>
    <property type="match status" value="1"/>
</dbReference>
<keyword evidence="5" id="KW-0732">Signal</keyword>
<keyword evidence="4" id="KW-1015">Disulfide bond</keyword>
<dbReference type="FunFam" id="2.60.110.10:FF:000002">
    <property type="entry name" value="Thaumatin-like protein 1a"/>
    <property type="match status" value="1"/>
</dbReference>
<evidence type="ECO:0008006" key="8">
    <source>
        <dbReference type="Google" id="ProtNLM"/>
    </source>
</evidence>
<dbReference type="SUPFAM" id="SSF49870">
    <property type="entry name" value="Osmotin, thaumatin-like protein"/>
    <property type="match status" value="1"/>
</dbReference>
<dbReference type="InterPro" id="IPR017949">
    <property type="entry name" value="Thaumatin_CS"/>
</dbReference>
<sequence>MEIGMLMLFLSTLFLSGAHSSTFTITNNCPFTIWPATLTGGGGSQSISTGLGLTSKASTTLNIMAPWSGRFWARTQCSTDTTGKFTCATGDCGSGQISCNGAGGIPPVTLVEFTLASNNGQDFYDVSLVDGFNLPVSVTPQGGSGECKATSCPNDVNKVCPPNFSVHGSDGSVIACKSACLALNQPEYYCTGDYASPDKCPPNAYSMIFKNQCPQAYSYAYDDKSSTFTCSEIRRTVASSSNSPPEGGVVPAGAPMPKRAYIVAPSAGPKVPLMGCVEQPNKEEWISSMDECRAARGRNRVLGCRAGASLHWACLVSEQEQIWASSLAQSRIGAPQAITLSNKSSGFKFKLVCRGQNVLFLLHFLRGGELVPRTLRGEAFPSSVEHMPVSRFDLSVK</sequence>
<dbReference type="InterPro" id="IPR037176">
    <property type="entry name" value="Osmotin/thaumatin-like_sf"/>
</dbReference>
<gene>
    <name evidence="6" type="ORF">TSUD_56720</name>
</gene>
<dbReference type="GO" id="GO:0005576">
    <property type="term" value="C:extracellular region"/>
    <property type="evidence" value="ECO:0007669"/>
    <property type="project" value="UniProtKB-SubCell"/>
</dbReference>
<proteinExistence type="inferred from homology"/>
<comment type="similarity">
    <text evidence="2">Belongs to the thaumatin family.</text>
</comment>
<evidence type="ECO:0000256" key="4">
    <source>
        <dbReference type="ARBA" id="ARBA00023157"/>
    </source>
</evidence>
<dbReference type="PRINTS" id="PR00347">
    <property type="entry name" value="THAUMATIN"/>
</dbReference>
<reference evidence="7" key="1">
    <citation type="journal article" date="2017" name="Front. Plant Sci.">
        <title>Climate Clever Clovers: New Paradigm to Reduce the Environmental Footprint of Ruminants by Breeding Low Methanogenic Forages Utilizing Haplotype Variation.</title>
        <authorList>
            <person name="Kaur P."/>
            <person name="Appels R."/>
            <person name="Bayer P.E."/>
            <person name="Keeble-Gagnere G."/>
            <person name="Wang J."/>
            <person name="Hirakawa H."/>
            <person name="Shirasawa K."/>
            <person name="Vercoe P."/>
            <person name="Stefanova K."/>
            <person name="Durmic Z."/>
            <person name="Nichols P."/>
            <person name="Revell C."/>
            <person name="Isobe S.N."/>
            <person name="Edwards D."/>
            <person name="Erskine W."/>
        </authorList>
    </citation>
    <scope>NUCLEOTIDE SEQUENCE [LARGE SCALE GENOMIC DNA]</scope>
    <source>
        <strain evidence="7">cv. Daliak</strain>
    </source>
</reference>
<dbReference type="Pfam" id="PF00314">
    <property type="entry name" value="Thaumatin"/>
    <property type="match status" value="1"/>
</dbReference>
<dbReference type="InterPro" id="IPR001938">
    <property type="entry name" value="Thaumatin"/>
</dbReference>
<protein>
    <recommendedName>
        <fullName evidence="8">Thaumatin-like protein</fullName>
    </recommendedName>
</protein>
<feature type="signal peptide" evidence="5">
    <location>
        <begin position="1"/>
        <end position="20"/>
    </location>
</feature>
<dbReference type="PROSITE" id="PS51367">
    <property type="entry name" value="THAUMATIN_2"/>
    <property type="match status" value="1"/>
</dbReference>
<name>A0A2Z6N6C5_TRISU</name>
<dbReference type="Gene3D" id="2.60.110.10">
    <property type="entry name" value="Thaumatin"/>
    <property type="match status" value="1"/>
</dbReference>
<keyword evidence="3" id="KW-0964">Secreted</keyword>
<dbReference type="OrthoDB" id="430315at2759"/>
<dbReference type="EMBL" id="DF973757">
    <property type="protein sequence ID" value="GAU39346.1"/>
    <property type="molecule type" value="Genomic_DNA"/>
</dbReference>
<evidence type="ECO:0000313" key="6">
    <source>
        <dbReference type="EMBL" id="GAU39346.1"/>
    </source>
</evidence>
<comment type="subcellular location">
    <subcellularLocation>
        <location evidence="1">Secreted</location>
    </subcellularLocation>
</comment>
<dbReference type="CDD" id="cd09218">
    <property type="entry name" value="TLP-PA"/>
    <property type="match status" value="1"/>
</dbReference>
<evidence type="ECO:0000256" key="5">
    <source>
        <dbReference type="SAM" id="SignalP"/>
    </source>
</evidence>
<dbReference type="Proteomes" id="UP000242715">
    <property type="component" value="Unassembled WGS sequence"/>
</dbReference>
<evidence type="ECO:0000256" key="3">
    <source>
        <dbReference type="ARBA" id="ARBA00022525"/>
    </source>
</evidence>